<dbReference type="Proteomes" id="UP000182888">
    <property type="component" value="Unassembled WGS sequence"/>
</dbReference>
<gene>
    <name evidence="1" type="ORF">MPL1032_10260</name>
</gene>
<reference evidence="2" key="1">
    <citation type="submission" date="2014-08" db="EMBL/GenBank/DDBJ databases">
        <authorList>
            <person name="Edwards T."/>
        </authorList>
    </citation>
    <scope>NUCLEOTIDE SEQUENCE [LARGE SCALE GENOMIC DNA]</scope>
</reference>
<name>A0A0K2VMR3_MESPL</name>
<organism evidence="1 2">
    <name type="scientific">Mesorhizobium plurifarium</name>
    <dbReference type="NCBI Taxonomy" id="69974"/>
    <lineage>
        <taxon>Bacteria</taxon>
        <taxon>Pseudomonadati</taxon>
        <taxon>Pseudomonadota</taxon>
        <taxon>Alphaproteobacteria</taxon>
        <taxon>Hyphomicrobiales</taxon>
        <taxon>Phyllobacteriaceae</taxon>
        <taxon>Mesorhizobium</taxon>
    </lineage>
</organism>
<dbReference type="AlphaFoldDB" id="A0A0K2VMR3"/>
<accession>A0A0K2VMR3</accession>
<sequence>MADLVITAASVVAGSNAVTDSASAGEAITAGQQVYLNSTSKKLMKADSNAATAEARKAIGTALNGAALDQPVKFQKGGDITIGAVLTPGVAYYLSDTPGGICPVADIGAGEYVQLVGLAKSASVLALDYQYTGVSN</sequence>
<evidence type="ECO:0000313" key="2">
    <source>
        <dbReference type="Proteomes" id="UP000182888"/>
    </source>
</evidence>
<dbReference type="EMBL" id="CCND01000001">
    <property type="protein sequence ID" value="CDX49220.1"/>
    <property type="molecule type" value="Genomic_DNA"/>
</dbReference>
<evidence type="ECO:0000313" key="1">
    <source>
        <dbReference type="EMBL" id="CDX49220.1"/>
    </source>
</evidence>
<proteinExistence type="predicted"/>
<protein>
    <submittedName>
        <fullName evidence="1">Uncharacterized protein</fullName>
    </submittedName>
</protein>